<reference evidence="1" key="1">
    <citation type="journal article" date="2023" name="Antibiotics">
        <title>Prevalence and Molecular Characterization of Methicillin-Resistant Staphylococci (MRS) and Mammaliicocci (MRM) in Dromedary Camels from Algeria: First Detection of SCCmec-mecC Hybrid in Methicillin-Resistant Mammaliicoccus lentus.</title>
        <authorList>
            <person name="Belhout C."/>
            <person name="Boyen F."/>
            <person name="Vereecke N."/>
            <person name="Theuns S."/>
            <person name="Taibi N."/>
            <person name="Stegger M."/>
            <person name="de la Fe-Rodriguez P.Y."/>
            <person name="Bouayad L."/>
            <person name="Elgroud R."/>
            <person name="Butaye P."/>
        </authorList>
    </citation>
    <scope>NUCLEOTIDE SEQUENCE</scope>
    <source>
        <strain evidence="1">7048</strain>
    </source>
</reference>
<dbReference type="EMBL" id="CP118848">
    <property type="protein sequence ID" value="WHI58837.1"/>
    <property type="molecule type" value="Genomic_DNA"/>
</dbReference>
<name>A0AAP1RT99_MAMLE</name>
<accession>A0AAP1RT99</accession>
<organism evidence="1 2">
    <name type="scientific">Mammaliicoccus lentus</name>
    <name type="common">Staphylococcus lentus</name>
    <dbReference type="NCBI Taxonomy" id="42858"/>
    <lineage>
        <taxon>Bacteria</taxon>
        <taxon>Bacillati</taxon>
        <taxon>Bacillota</taxon>
        <taxon>Bacilli</taxon>
        <taxon>Bacillales</taxon>
        <taxon>Staphylococcaceae</taxon>
        <taxon>Mammaliicoccus</taxon>
    </lineage>
</organism>
<dbReference type="Proteomes" id="UP001223261">
    <property type="component" value="Chromosome"/>
</dbReference>
<protein>
    <submittedName>
        <fullName evidence="1">Uncharacterized protein</fullName>
    </submittedName>
</protein>
<evidence type="ECO:0000313" key="2">
    <source>
        <dbReference type="Proteomes" id="UP001223261"/>
    </source>
</evidence>
<dbReference type="RefSeq" id="WP_064204339.1">
    <property type="nucleotide sequence ID" value="NZ_CABIVY010000004.1"/>
</dbReference>
<sequence length="309" mass="35974">MSDIIPFPKLKNQLITNIKTSMQDGEYDKAYESFETYEQHFEMDEQLSLMKCEVLKSCGHYLELREEASILLNQGHEQYDQVVIYFVESLFQLEQYQTVVEIINQIKDEAIDHATRMTLIPMQDLAKDKLEQRKLKASEILKTFKDTNFEEQVQLLIDLIDNHLGIFNLTLAQIIENEPLHPNVQSLILEYLRLGEWSAEVKFNKIDTNIAIVPTELSGIERTDFKINIIPKIIEQLEIDSPASIELSNSILNQHAILLYPIEFKSIKNEVLIACYLKLLSERLNIDANYESVSQDDWEQFIGVIQKFE</sequence>
<evidence type="ECO:0000313" key="1">
    <source>
        <dbReference type="EMBL" id="WHI58837.1"/>
    </source>
</evidence>
<dbReference type="AlphaFoldDB" id="A0AAP1RT99"/>
<proteinExistence type="predicted"/>
<gene>
    <name evidence="1" type="ORF">PYH69_08720</name>
</gene>